<dbReference type="PANTHER" id="PTHR43110">
    <property type="entry name" value="THIOL PEROXIDASE"/>
    <property type="match status" value="1"/>
</dbReference>
<gene>
    <name evidence="11" type="ORF">BU251_03560</name>
</gene>
<evidence type="ECO:0000256" key="2">
    <source>
        <dbReference type="ARBA" id="ARBA00006472"/>
    </source>
</evidence>
<reference evidence="11 12" key="1">
    <citation type="submission" date="2017-01" db="EMBL/GenBank/DDBJ databases">
        <title>First insights into the biology of 'candidatus Vampirococcus archaeovorus'.</title>
        <authorList>
            <person name="Kizina J."/>
            <person name="Jordan S."/>
            <person name="Stueber K."/>
            <person name="Reinhardt R."/>
            <person name="Harder J."/>
        </authorList>
    </citation>
    <scope>NUCLEOTIDE SEQUENCE [LARGE SCALE GENOMIC DNA]</scope>
    <source>
        <strain evidence="11 12">LiM</strain>
    </source>
</reference>
<dbReference type="EC" id="4.2.1.96" evidence="3"/>
<dbReference type="PROSITE" id="PS51352">
    <property type="entry name" value="THIOREDOXIN_2"/>
    <property type="match status" value="1"/>
</dbReference>
<sequence>MKKTITFKGKPLLLQGRIPGEGSPAPDFKLTNQNLEDVDISRYGNKTKILTTFLSLDTPVCEMQVKEFNKKASQLSEDVVIIAISNDLPFAQKRFCQAHEISQIEVLSDYRYGSFGFHYGLLIKELNLLARAVMIIDKDNILRYSQIVAEATQPPDYVAALQRLDDILKHPVPAAATQRTPHCVPCQAGTPPLKEDEVRQRLAKQQGWASPDAKRIEKIFKRKTFMGIKDLVDQIAMACEEEGHHPTLTWTYHTLKVALTTHASGGLTDNDFIVAGIVDELAA</sequence>
<dbReference type="Proteomes" id="UP000287243">
    <property type="component" value="Chromosome"/>
</dbReference>
<dbReference type="SUPFAM" id="SSF52833">
    <property type="entry name" value="Thioredoxin-like"/>
    <property type="match status" value="1"/>
</dbReference>
<feature type="domain" description="Thioredoxin" evidence="10">
    <location>
        <begin position="19"/>
        <end position="169"/>
    </location>
</feature>
<dbReference type="GO" id="GO:0006729">
    <property type="term" value="P:tetrahydrobiopterin biosynthetic process"/>
    <property type="evidence" value="ECO:0007669"/>
    <property type="project" value="InterPro"/>
</dbReference>
<dbReference type="InterPro" id="IPR036249">
    <property type="entry name" value="Thioredoxin-like_sf"/>
</dbReference>
<evidence type="ECO:0000256" key="6">
    <source>
        <dbReference type="ARBA" id="ARBA00023002"/>
    </source>
</evidence>
<evidence type="ECO:0000313" key="11">
    <source>
        <dbReference type="EMBL" id="QAT16872.1"/>
    </source>
</evidence>
<accession>A0A410P439</accession>
<dbReference type="AlphaFoldDB" id="A0A410P439"/>
<dbReference type="EMBL" id="CP019384">
    <property type="protein sequence ID" value="QAT16872.1"/>
    <property type="molecule type" value="Genomic_DNA"/>
</dbReference>
<dbReference type="OrthoDB" id="9781543at2"/>
<evidence type="ECO:0000256" key="8">
    <source>
        <dbReference type="ARBA" id="ARBA00023239"/>
    </source>
</evidence>
<dbReference type="PANTHER" id="PTHR43110:SF1">
    <property type="entry name" value="THIOL PEROXIDASE"/>
    <property type="match status" value="1"/>
</dbReference>
<evidence type="ECO:0000256" key="5">
    <source>
        <dbReference type="ARBA" id="ARBA00022862"/>
    </source>
</evidence>
<dbReference type="CDD" id="cd00488">
    <property type="entry name" value="PCD_DCoH"/>
    <property type="match status" value="1"/>
</dbReference>
<keyword evidence="4 11" id="KW-0575">Peroxidase</keyword>
<dbReference type="Gene3D" id="3.30.1360.20">
    <property type="entry name" value="Transcriptional coactivator/pterin dehydratase"/>
    <property type="match status" value="1"/>
</dbReference>
<keyword evidence="7" id="KW-1015">Disulfide bond</keyword>
<dbReference type="NCBIfam" id="NF001808">
    <property type="entry name" value="PRK00522.1"/>
    <property type="match status" value="1"/>
</dbReference>
<dbReference type="Pfam" id="PF01329">
    <property type="entry name" value="Pterin_4a"/>
    <property type="match status" value="1"/>
</dbReference>
<evidence type="ECO:0000256" key="1">
    <source>
        <dbReference type="ARBA" id="ARBA00001554"/>
    </source>
</evidence>
<name>A0A410P439_VELA1</name>
<evidence type="ECO:0000256" key="7">
    <source>
        <dbReference type="ARBA" id="ARBA00023157"/>
    </source>
</evidence>
<dbReference type="KEGG" id="vai:BU251_03560"/>
<evidence type="ECO:0000256" key="9">
    <source>
        <dbReference type="ARBA" id="ARBA00023284"/>
    </source>
</evidence>
<organism evidence="11 12">
    <name type="scientific">Velamenicoccus archaeovorus</name>
    <dbReference type="NCBI Taxonomy" id="1930593"/>
    <lineage>
        <taxon>Bacteria</taxon>
        <taxon>Pseudomonadati</taxon>
        <taxon>Candidatus Omnitrophota</taxon>
        <taxon>Candidatus Velamenicoccus</taxon>
    </lineage>
</organism>
<evidence type="ECO:0000313" key="12">
    <source>
        <dbReference type="Proteomes" id="UP000287243"/>
    </source>
</evidence>
<dbReference type="InterPro" id="IPR013766">
    <property type="entry name" value="Thioredoxin_domain"/>
</dbReference>
<dbReference type="GO" id="GO:0008124">
    <property type="term" value="F:4-alpha-hydroxytetrahydrobiopterin dehydratase activity"/>
    <property type="evidence" value="ECO:0007669"/>
    <property type="project" value="UniProtKB-EC"/>
</dbReference>
<keyword evidence="8" id="KW-0456">Lyase</keyword>
<keyword evidence="6" id="KW-0560">Oxidoreductase</keyword>
<dbReference type="InterPro" id="IPR001533">
    <property type="entry name" value="Pterin_deHydtase"/>
</dbReference>
<dbReference type="InterPro" id="IPR013740">
    <property type="entry name" value="Redoxin"/>
</dbReference>
<dbReference type="InterPro" id="IPR002065">
    <property type="entry name" value="TPX"/>
</dbReference>
<comment type="similarity">
    <text evidence="2">Belongs to the pterin-4-alpha-carbinolamine dehydratase family.</text>
</comment>
<dbReference type="Gene3D" id="3.40.30.10">
    <property type="entry name" value="Glutaredoxin"/>
    <property type="match status" value="1"/>
</dbReference>
<dbReference type="PROSITE" id="PS01265">
    <property type="entry name" value="TPX"/>
    <property type="match status" value="1"/>
</dbReference>
<evidence type="ECO:0000256" key="3">
    <source>
        <dbReference type="ARBA" id="ARBA00013252"/>
    </source>
</evidence>
<keyword evidence="5" id="KW-0049">Antioxidant</keyword>
<dbReference type="RefSeq" id="WP_128699513.1">
    <property type="nucleotide sequence ID" value="NZ_CP019384.1"/>
</dbReference>
<comment type="catalytic activity">
    <reaction evidence="1">
        <text>(4aS,6R)-4a-hydroxy-L-erythro-5,6,7,8-tetrahydrobiopterin = (6R)-L-erythro-6,7-dihydrobiopterin + H2O</text>
        <dbReference type="Rhea" id="RHEA:11920"/>
        <dbReference type="ChEBI" id="CHEBI:15377"/>
        <dbReference type="ChEBI" id="CHEBI:15642"/>
        <dbReference type="ChEBI" id="CHEBI:43120"/>
        <dbReference type="EC" id="4.2.1.96"/>
    </reaction>
</comment>
<evidence type="ECO:0000256" key="4">
    <source>
        <dbReference type="ARBA" id="ARBA00022559"/>
    </source>
</evidence>
<keyword evidence="9" id="KW-0676">Redox-active center</keyword>
<dbReference type="InterPro" id="IPR018219">
    <property type="entry name" value="Tpx_CS"/>
</dbReference>
<dbReference type="InterPro" id="IPR036428">
    <property type="entry name" value="PCD_sf"/>
</dbReference>
<evidence type="ECO:0000259" key="10">
    <source>
        <dbReference type="PROSITE" id="PS51352"/>
    </source>
</evidence>
<dbReference type="SUPFAM" id="SSF55248">
    <property type="entry name" value="PCD-like"/>
    <property type="match status" value="1"/>
</dbReference>
<proteinExistence type="inferred from homology"/>
<protein>
    <recommendedName>
        <fullName evidence="3">4a-hydroxytetrahydrobiopterin dehydratase</fullName>
        <ecNumber evidence="3">4.2.1.96</ecNumber>
    </recommendedName>
</protein>
<dbReference type="InterPro" id="IPR050455">
    <property type="entry name" value="Tpx_Peroxidase_subfamily"/>
</dbReference>
<dbReference type="CDD" id="cd03014">
    <property type="entry name" value="PRX_Atyp2cys"/>
    <property type="match status" value="1"/>
</dbReference>
<keyword evidence="12" id="KW-1185">Reference proteome</keyword>
<dbReference type="GO" id="GO:0008379">
    <property type="term" value="F:thioredoxin peroxidase activity"/>
    <property type="evidence" value="ECO:0007669"/>
    <property type="project" value="InterPro"/>
</dbReference>
<dbReference type="Pfam" id="PF08534">
    <property type="entry name" value="Redoxin"/>
    <property type="match status" value="1"/>
</dbReference>